<name>A0A109MWG7_9BACI</name>
<evidence type="ECO:0000313" key="10">
    <source>
        <dbReference type="EMBL" id="KWW17277.1"/>
    </source>
</evidence>
<protein>
    <submittedName>
        <fullName evidence="10">Galactoside permease</fullName>
    </submittedName>
</protein>
<keyword evidence="11" id="KW-1185">Reference proteome</keyword>
<evidence type="ECO:0000256" key="5">
    <source>
        <dbReference type="ARBA" id="ARBA00022692"/>
    </source>
</evidence>
<dbReference type="Pfam" id="PF01306">
    <property type="entry name" value="LacY_symp"/>
    <property type="match status" value="1"/>
</dbReference>
<feature type="transmembrane region" description="Helical" evidence="8">
    <location>
        <begin position="373"/>
        <end position="391"/>
    </location>
</feature>
<organism evidence="10 11">
    <name type="scientific">Peribacillus simplex</name>
    <dbReference type="NCBI Taxonomy" id="1478"/>
    <lineage>
        <taxon>Bacteria</taxon>
        <taxon>Bacillati</taxon>
        <taxon>Bacillota</taxon>
        <taxon>Bacilli</taxon>
        <taxon>Bacillales</taxon>
        <taxon>Bacillaceae</taxon>
        <taxon>Peribacillus</taxon>
    </lineage>
</organism>
<evidence type="ECO:0000256" key="2">
    <source>
        <dbReference type="ARBA" id="ARBA00022448"/>
    </source>
</evidence>
<keyword evidence="6 8" id="KW-1133">Transmembrane helix</keyword>
<evidence type="ECO:0000256" key="6">
    <source>
        <dbReference type="ARBA" id="ARBA00022989"/>
    </source>
</evidence>
<gene>
    <name evidence="10" type="ORF">AS888_21955</name>
</gene>
<keyword evidence="2" id="KW-0813">Transport</keyword>
<feature type="transmembrane region" description="Helical" evidence="8">
    <location>
        <begin position="7"/>
        <end position="31"/>
    </location>
</feature>
<dbReference type="PRINTS" id="PR00174">
    <property type="entry name" value="LACYSMPORT"/>
</dbReference>
<reference evidence="10 11" key="1">
    <citation type="submission" date="2015-11" db="EMBL/GenBank/DDBJ databases">
        <title>Genome Sequence of Bacillus simplex strain VanAntwerpen2.</title>
        <authorList>
            <person name="Couger M.B."/>
        </authorList>
    </citation>
    <scope>NUCLEOTIDE SEQUENCE [LARGE SCALE GENOMIC DNA]</scope>
    <source>
        <strain evidence="10 11">VanAntwerpen02</strain>
    </source>
</reference>
<dbReference type="InterPro" id="IPR036259">
    <property type="entry name" value="MFS_trans_sf"/>
</dbReference>
<evidence type="ECO:0000256" key="3">
    <source>
        <dbReference type="ARBA" id="ARBA00022475"/>
    </source>
</evidence>
<dbReference type="PANTHER" id="PTHR23522">
    <property type="entry name" value="BLL5896 PROTEIN"/>
    <property type="match status" value="1"/>
</dbReference>
<dbReference type="Proteomes" id="UP000064189">
    <property type="component" value="Unassembled WGS sequence"/>
</dbReference>
<evidence type="ECO:0000256" key="7">
    <source>
        <dbReference type="ARBA" id="ARBA00023136"/>
    </source>
</evidence>
<dbReference type="NCBIfam" id="NF007077">
    <property type="entry name" value="PRK09528.1"/>
    <property type="match status" value="1"/>
</dbReference>
<feature type="domain" description="Major facilitator superfamily (MFS) profile" evidence="9">
    <location>
        <begin position="7"/>
        <end position="396"/>
    </location>
</feature>
<dbReference type="RefSeq" id="WP_061142824.1">
    <property type="nucleotide sequence ID" value="NZ_LNNH01000028.1"/>
</dbReference>
<dbReference type="GO" id="GO:0005886">
    <property type="term" value="C:plasma membrane"/>
    <property type="evidence" value="ECO:0007669"/>
    <property type="project" value="UniProtKB-SubCell"/>
</dbReference>
<feature type="transmembrane region" description="Helical" evidence="8">
    <location>
        <begin position="166"/>
        <end position="187"/>
    </location>
</feature>
<feature type="transmembrane region" description="Helical" evidence="8">
    <location>
        <begin position="43"/>
        <end position="62"/>
    </location>
</feature>
<keyword evidence="7 8" id="KW-0472">Membrane</keyword>
<dbReference type="Gene3D" id="1.20.1250.20">
    <property type="entry name" value="MFS general substrate transporter like domains"/>
    <property type="match status" value="2"/>
</dbReference>
<dbReference type="AlphaFoldDB" id="A0A109MWG7"/>
<keyword evidence="4" id="KW-0997">Cell inner membrane</keyword>
<feature type="transmembrane region" description="Helical" evidence="8">
    <location>
        <begin position="251"/>
        <end position="275"/>
    </location>
</feature>
<feature type="transmembrane region" description="Helical" evidence="8">
    <location>
        <begin position="74"/>
        <end position="93"/>
    </location>
</feature>
<dbReference type="NCBIfam" id="TIGR00882">
    <property type="entry name" value="2A0105"/>
    <property type="match status" value="1"/>
</dbReference>
<feature type="transmembrane region" description="Helical" evidence="8">
    <location>
        <begin position="141"/>
        <end position="160"/>
    </location>
</feature>
<dbReference type="GO" id="GO:0015528">
    <property type="term" value="F:lactose:proton symporter activity"/>
    <property type="evidence" value="ECO:0007669"/>
    <property type="project" value="TreeGrafter"/>
</dbReference>
<evidence type="ECO:0000256" key="8">
    <source>
        <dbReference type="SAM" id="Phobius"/>
    </source>
</evidence>
<dbReference type="SUPFAM" id="SSF103473">
    <property type="entry name" value="MFS general substrate transporter"/>
    <property type="match status" value="1"/>
</dbReference>
<dbReference type="PANTHER" id="PTHR23522:SF10">
    <property type="entry name" value="3-PHENYLPROPIONIC ACID TRANSPORTER-RELATED"/>
    <property type="match status" value="1"/>
</dbReference>
<dbReference type="EMBL" id="LNNH01000028">
    <property type="protein sequence ID" value="KWW17277.1"/>
    <property type="molecule type" value="Genomic_DNA"/>
</dbReference>
<dbReference type="InterPro" id="IPR020846">
    <property type="entry name" value="MFS_dom"/>
</dbReference>
<sequence length="407" mass="45444">MKKNLNYWSLSGFTFFYFFASTSAMSLFAIWLGQTLELSGAQVGTIFSINAIATLCFQPLYGFISDKIGLRKHLLWVITFLIMLIGPFFIYIYSPLLHYNPILGAITGSVYLSATLLASFGAIESYAERTGRKYHFEYGQVRMWGSLGAAAAAFFSGKLFNINPHISFWVASACSIFLILFLLLMNVQISEEEQKKTDSIKLTDTLALLKNKTFWIFMVYVLGVACIYSVYDQQFPVYYASLFSTSGQGNQMFGYLNSIQIFLEAGMMFIAPFIVNKIGAKKSLVLAGLLMAIRITGSGLAVEPIGISTMKMLHSFELPIMLIAILKFIDANFNAKFSATMYIVGYYFVSQVGQAILSPILGHWYDTIGFSKTYLILGVSVFVFVILFAALRPTALPKQVHYPKQAV</sequence>
<dbReference type="PROSITE" id="PS50850">
    <property type="entry name" value="MFS"/>
    <property type="match status" value="1"/>
</dbReference>
<feature type="transmembrane region" description="Helical" evidence="8">
    <location>
        <begin position="99"/>
        <end position="120"/>
    </location>
</feature>
<accession>A0A109MWG7</accession>
<dbReference type="InterPro" id="IPR000576">
    <property type="entry name" value="LacY/RafB_perm_fam"/>
</dbReference>
<keyword evidence="3" id="KW-1003">Cell membrane</keyword>
<feature type="transmembrane region" description="Helical" evidence="8">
    <location>
        <begin position="214"/>
        <end position="231"/>
    </location>
</feature>
<keyword evidence="5 8" id="KW-0812">Transmembrane</keyword>
<feature type="transmembrane region" description="Helical" evidence="8">
    <location>
        <begin position="312"/>
        <end position="329"/>
    </location>
</feature>
<evidence type="ECO:0000259" key="9">
    <source>
        <dbReference type="PROSITE" id="PS50850"/>
    </source>
</evidence>
<evidence type="ECO:0000256" key="1">
    <source>
        <dbReference type="ARBA" id="ARBA00004429"/>
    </source>
</evidence>
<feature type="transmembrane region" description="Helical" evidence="8">
    <location>
        <begin position="341"/>
        <end position="361"/>
    </location>
</feature>
<evidence type="ECO:0000256" key="4">
    <source>
        <dbReference type="ARBA" id="ARBA00022519"/>
    </source>
</evidence>
<comment type="subcellular location">
    <subcellularLocation>
        <location evidence="1">Cell inner membrane</location>
        <topology evidence="1">Multi-pass membrane protein</topology>
    </subcellularLocation>
</comment>
<proteinExistence type="predicted"/>
<dbReference type="GO" id="GO:0030395">
    <property type="term" value="F:lactose binding"/>
    <property type="evidence" value="ECO:0007669"/>
    <property type="project" value="TreeGrafter"/>
</dbReference>
<feature type="transmembrane region" description="Helical" evidence="8">
    <location>
        <begin position="284"/>
        <end position="306"/>
    </location>
</feature>
<evidence type="ECO:0000313" key="11">
    <source>
        <dbReference type="Proteomes" id="UP000064189"/>
    </source>
</evidence>
<comment type="caution">
    <text evidence="10">The sequence shown here is derived from an EMBL/GenBank/DDBJ whole genome shotgun (WGS) entry which is preliminary data.</text>
</comment>